<reference evidence="1" key="1">
    <citation type="submission" date="2023-08" db="EMBL/GenBank/DDBJ databases">
        <title>Pelteobagrus vachellii genome.</title>
        <authorList>
            <person name="Liu H."/>
        </authorList>
    </citation>
    <scope>NUCLEOTIDE SEQUENCE</scope>
    <source>
        <strain evidence="1">PRFRI_2022a</strain>
        <tissue evidence="1">Muscle</tissue>
    </source>
</reference>
<dbReference type="Proteomes" id="UP001187315">
    <property type="component" value="Unassembled WGS sequence"/>
</dbReference>
<sequence length="146" mass="16495">METTPVMYSVGQESWLKGSFYSEEREDQDNECDSTNEFYVLKRFCVSVFNESEEVSLPSSDDHQSMDTPNTFEGNIFLLSIGRNSDAFDSDQQSGMETERNNVNETKGSSLKSCLFFQSALQVLLLSCAPFCKTSFPHRDETDCDG</sequence>
<evidence type="ECO:0000313" key="2">
    <source>
        <dbReference type="Proteomes" id="UP001187315"/>
    </source>
</evidence>
<dbReference type="AlphaFoldDB" id="A0AA88LJ31"/>
<proteinExistence type="predicted"/>
<comment type="caution">
    <text evidence="1">The sequence shown here is derived from an EMBL/GenBank/DDBJ whole genome shotgun (WGS) entry which is preliminary data.</text>
</comment>
<name>A0AA88LJ31_TACVA</name>
<organism evidence="1 2">
    <name type="scientific">Tachysurus vachellii</name>
    <name type="common">Darkbarbel catfish</name>
    <name type="synonym">Pelteobagrus vachellii</name>
    <dbReference type="NCBI Taxonomy" id="175792"/>
    <lineage>
        <taxon>Eukaryota</taxon>
        <taxon>Metazoa</taxon>
        <taxon>Chordata</taxon>
        <taxon>Craniata</taxon>
        <taxon>Vertebrata</taxon>
        <taxon>Euteleostomi</taxon>
        <taxon>Actinopterygii</taxon>
        <taxon>Neopterygii</taxon>
        <taxon>Teleostei</taxon>
        <taxon>Ostariophysi</taxon>
        <taxon>Siluriformes</taxon>
        <taxon>Bagridae</taxon>
        <taxon>Tachysurus</taxon>
    </lineage>
</organism>
<keyword evidence="2" id="KW-1185">Reference proteome</keyword>
<dbReference type="EMBL" id="JAVHJS010000024">
    <property type="protein sequence ID" value="KAK2818272.1"/>
    <property type="molecule type" value="Genomic_DNA"/>
</dbReference>
<evidence type="ECO:0000313" key="1">
    <source>
        <dbReference type="EMBL" id="KAK2818272.1"/>
    </source>
</evidence>
<protein>
    <submittedName>
        <fullName evidence="1">Uncharacterized protein</fullName>
    </submittedName>
</protein>
<accession>A0AA88LJ31</accession>
<gene>
    <name evidence="1" type="ORF">Q7C36_022205</name>
</gene>